<dbReference type="Pfam" id="PF13847">
    <property type="entry name" value="Methyltransf_31"/>
    <property type="match status" value="1"/>
</dbReference>
<evidence type="ECO:0000256" key="4">
    <source>
        <dbReference type="ARBA" id="ARBA00022691"/>
    </source>
</evidence>
<keyword evidence="2" id="KW-0808">Transferase</keyword>
<organism evidence="6 7">
    <name type="scientific">Photinus pyralis</name>
    <name type="common">Common eastern firefly</name>
    <name type="synonym">Lampyris pyralis</name>
    <dbReference type="NCBI Taxonomy" id="7054"/>
    <lineage>
        <taxon>Eukaryota</taxon>
        <taxon>Metazoa</taxon>
        <taxon>Ecdysozoa</taxon>
        <taxon>Arthropoda</taxon>
        <taxon>Hexapoda</taxon>
        <taxon>Insecta</taxon>
        <taxon>Pterygota</taxon>
        <taxon>Neoptera</taxon>
        <taxon>Endopterygota</taxon>
        <taxon>Coleoptera</taxon>
        <taxon>Polyphaga</taxon>
        <taxon>Elateriformia</taxon>
        <taxon>Elateroidea</taxon>
        <taxon>Lampyridae</taxon>
        <taxon>Lampyrinae</taxon>
        <taxon>Photinus</taxon>
    </lineage>
</organism>
<dbReference type="InParanoid" id="A0A5N4A9W1"/>
<keyword evidence="4" id="KW-0949">S-adenosyl-L-methionine</keyword>
<dbReference type="InterPro" id="IPR029063">
    <property type="entry name" value="SAM-dependent_MTases_sf"/>
</dbReference>
<keyword evidence="7" id="KW-1185">Reference proteome</keyword>
<keyword evidence="3" id="KW-0831">Ubiquinone biosynthesis</keyword>
<evidence type="ECO:0000256" key="3">
    <source>
        <dbReference type="ARBA" id="ARBA00022688"/>
    </source>
</evidence>
<name>A0A5N4A9W1_PHOPY</name>
<dbReference type="InterPro" id="IPR025714">
    <property type="entry name" value="Methyltranfer_dom"/>
</dbReference>
<keyword evidence="1" id="KW-0489">Methyltransferase</keyword>
<evidence type="ECO:0000259" key="5">
    <source>
        <dbReference type="Pfam" id="PF13847"/>
    </source>
</evidence>
<dbReference type="GO" id="GO:0061542">
    <property type="term" value="F:3-demethylubiquinol 3-O-methyltransferase activity"/>
    <property type="evidence" value="ECO:0007669"/>
    <property type="project" value="InterPro"/>
</dbReference>
<sequence>MARILNVTTADVGHNAFFTDYKLTWWDPNSWLRLLIQENYLALSYMKGVLRQKGFAKGEEGFRVSEGLRILDVGCGGGLITEPLARAGADILGIDINKDAIEIAEEHAKLDRCLRNIKYKWESIESHCLDNVEKYDVVILNFVLHHAKNHESLIRDCIKTLKPGGVIFLSSFAKSWESWFRYIFLVECIFQILPPNTIDWNKCINYEDVRQMANKYGCDVGDCKGIKYRPLSRCVQWSDSKNSMYIMHATKNK</sequence>
<dbReference type="NCBIfam" id="TIGR01983">
    <property type="entry name" value="UbiG"/>
    <property type="match status" value="1"/>
</dbReference>
<dbReference type="GO" id="GO:0032259">
    <property type="term" value="P:methylation"/>
    <property type="evidence" value="ECO:0007669"/>
    <property type="project" value="UniProtKB-KW"/>
</dbReference>
<dbReference type="OrthoDB" id="6775803at2759"/>
<dbReference type="EMBL" id="VVIM01000009">
    <property type="protein sequence ID" value="KAB0794111.1"/>
    <property type="molecule type" value="Genomic_DNA"/>
</dbReference>
<evidence type="ECO:0000256" key="2">
    <source>
        <dbReference type="ARBA" id="ARBA00022679"/>
    </source>
</evidence>
<feature type="domain" description="Methyltransferase" evidence="5">
    <location>
        <begin position="66"/>
        <end position="187"/>
    </location>
</feature>
<reference evidence="6 7" key="1">
    <citation type="journal article" date="2018" name="Elife">
        <title>Firefly genomes illuminate parallel origins of bioluminescence in beetles.</title>
        <authorList>
            <person name="Fallon T.R."/>
            <person name="Lower S.E."/>
            <person name="Chang C.H."/>
            <person name="Bessho-Uehara M."/>
            <person name="Martin G.J."/>
            <person name="Bewick A.J."/>
            <person name="Behringer M."/>
            <person name="Debat H.J."/>
            <person name="Wong I."/>
            <person name="Day J.C."/>
            <person name="Suvorov A."/>
            <person name="Silva C.J."/>
            <person name="Stanger-Hall K.F."/>
            <person name="Hall D.W."/>
            <person name="Schmitz R.J."/>
            <person name="Nelson D.R."/>
            <person name="Lewis S.M."/>
            <person name="Shigenobu S."/>
            <person name="Bybee S.M."/>
            <person name="Larracuente A.M."/>
            <person name="Oba Y."/>
            <person name="Weng J.K."/>
        </authorList>
    </citation>
    <scope>NUCLEOTIDE SEQUENCE [LARGE SCALE GENOMIC DNA]</scope>
    <source>
        <strain evidence="6">1611_PpyrPB1</strain>
        <tissue evidence="6">Whole body</tissue>
    </source>
</reference>
<protein>
    <recommendedName>
        <fullName evidence="5">Methyltransferase domain-containing protein</fullName>
    </recommendedName>
</protein>
<dbReference type="SUPFAM" id="SSF53335">
    <property type="entry name" value="S-adenosyl-L-methionine-dependent methyltransferases"/>
    <property type="match status" value="1"/>
</dbReference>
<evidence type="ECO:0000313" key="7">
    <source>
        <dbReference type="Proteomes" id="UP000327044"/>
    </source>
</evidence>
<dbReference type="CDD" id="cd02440">
    <property type="entry name" value="AdoMet_MTases"/>
    <property type="match status" value="1"/>
</dbReference>
<dbReference type="AlphaFoldDB" id="A0A5N4A9W1"/>
<dbReference type="InterPro" id="IPR010233">
    <property type="entry name" value="UbiG_MeTrfase"/>
</dbReference>
<dbReference type="PANTHER" id="PTHR43464">
    <property type="entry name" value="METHYLTRANSFERASE"/>
    <property type="match status" value="1"/>
</dbReference>
<evidence type="ECO:0000256" key="1">
    <source>
        <dbReference type="ARBA" id="ARBA00022603"/>
    </source>
</evidence>
<evidence type="ECO:0000313" key="6">
    <source>
        <dbReference type="EMBL" id="KAB0794111.1"/>
    </source>
</evidence>
<dbReference type="PANTHER" id="PTHR43464:SF19">
    <property type="entry name" value="UBIQUINONE BIOSYNTHESIS O-METHYLTRANSFERASE, MITOCHONDRIAL"/>
    <property type="match status" value="1"/>
</dbReference>
<comment type="caution">
    <text evidence="6">The sequence shown here is derived from an EMBL/GenBank/DDBJ whole genome shotgun (WGS) entry which is preliminary data.</text>
</comment>
<accession>A0A5N4A9W1</accession>
<gene>
    <name evidence="6" type="ORF">PPYR_13731</name>
</gene>
<dbReference type="Gene3D" id="3.40.50.150">
    <property type="entry name" value="Vaccinia Virus protein VP39"/>
    <property type="match status" value="1"/>
</dbReference>
<proteinExistence type="predicted"/>
<dbReference type="GO" id="GO:0010420">
    <property type="term" value="F:polyprenyldihydroxybenzoate methyltransferase activity"/>
    <property type="evidence" value="ECO:0007669"/>
    <property type="project" value="InterPro"/>
</dbReference>
<dbReference type="Proteomes" id="UP000327044">
    <property type="component" value="Unassembled WGS sequence"/>
</dbReference>